<comment type="similarity">
    <text evidence="1">Belongs to the PheA/TfdB FAD monooxygenase family.</text>
</comment>
<name>A0A2T7A562_TUBBO</name>
<dbReference type="InterPro" id="IPR038220">
    <property type="entry name" value="PHOX_C_sf"/>
</dbReference>
<protein>
    <submittedName>
        <fullName evidence="8">FAD binding domain-domain-containing protein</fullName>
    </submittedName>
</protein>
<dbReference type="PRINTS" id="PR00420">
    <property type="entry name" value="RNGMNOXGNASE"/>
</dbReference>
<accession>A0A2T7A562</accession>
<keyword evidence="9" id="KW-1185">Reference proteome</keyword>
<evidence type="ECO:0000259" key="6">
    <source>
        <dbReference type="Pfam" id="PF01494"/>
    </source>
</evidence>
<dbReference type="Proteomes" id="UP000244722">
    <property type="component" value="Unassembled WGS sequence"/>
</dbReference>
<dbReference type="InterPro" id="IPR036188">
    <property type="entry name" value="FAD/NAD-bd_sf"/>
</dbReference>
<keyword evidence="4" id="KW-0560">Oxidoreductase</keyword>
<feature type="domain" description="FAD-binding" evidence="6">
    <location>
        <begin position="46"/>
        <end position="133"/>
    </location>
</feature>
<dbReference type="InterPro" id="IPR002938">
    <property type="entry name" value="FAD-bd"/>
</dbReference>
<evidence type="ECO:0000313" key="8">
    <source>
        <dbReference type="EMBL" id="PUU82887.1"/>
    </source>
</evidence>
<dbReference type="GO" id="GO:0071949">
    <property type="term" value="F:FAD binding"/>
    <property type="evidence" value="ECO:0007669"/>
    <property type="project" value="InterPro"/>
</dbReference>
<dbReference type="InterPro" id="IPR012941">
    <property type="entry name" value="Phe_hydrox_C_dim_dom"/>
</dbReference>
<dbReference type="OrthoDB" id="1716816at2759"/>
<dbReference type="AlphaFoldDB" id="A0A2T7A562"/>
<evidence type="ECO:0000256" key="4">
    <source>
        <dbReference type="ARBA" id="ARBA00023002"/>
    </source>
</evidence>
<dbReference type="Gene3D" id="3.30.9.10">
    <property type="entry name" value="D-Amino Acid Oxidase, subunit A, domain 2"/>
    <property type="match status" value="1"/>
</dbReference>
<dbReference type="SUPFAM" id="SSF52833">
    <property type="entry name" value="Thioredoxin-like"/>
    <property type="match status" value="1"/>
</dbReference>
<reference evidence="8 9" key="1">
    <citation type="submission" date="2017-04" db="EMBL/GenBank/DDBJ databases">
        <title>Draft genome sequence of Tuber borchii Vittad., a whitish edible truffle.</title>
        <authorList>
            <consortium name="DOE Joint Genome Institute"/>
            <person name="Murat C."/>
            <person name="Kuo A."/>
            <person name="Barry K.W."/>
            <person name="Clum A."/>
            <person name="Dockter R.B."/>
            <person name="Fauchery L."/>
            <person name="Iotti M."/>
            <person name="Kohler A."/>
            <person name="Labutti K."/>
            <person name="Lindquist E.A."/>
            <person name="Lipzen A."/>
            <person name="Ohm R.A."/>
            <person name="Wang M."/>
            <person name="Grigoriev I.V."/>
            <person name="Zambonelli A."/>
            <person name="Martin F.M."/>
        </authorList>
    </citation>
    <scope>NUCLEOTIDE SEQUENCE [LARGE SCALE GENOMIC DNA]</scope>
    <source>
        <strain evidence="8 9">Tbo3840</strain>
    </source>
</reference>
<dbReference type="InterPro" id="IPR036249">
    <property type="entry name" value="Thioredoxin-like_sf"/>
</dbReference>
<dbReference type="STRING" id="42251.A0A2T7A562"/>
<dbReference type="GO" id="GO:0016709">
    <property type="term" value="F:oxidoreductase activity, acting on paired donors, with incorporation or reduction of molecular oxygen, NAD(P)H as one donor, and incorporation of one atom of oxygen"/>
    <property type="evidence" value="ECO:0007669"/>
    <property type="project" value="UniProtKB-ARBA"/>
</dbReference>
<evidence type="ECO:0000313" key="9">
    <source>
        <dbReference type="Proteomes" id="UP000244722"/>
    </source>
</evidence>
<feature type="domain" description="Phenol hydroxylase-like C-terminal dimerisation" evidence="7">
    <location>
        <begin position="231"/>
        <end position="376"/>
    </location>
</feature>
<evidence type="ECO:0000256" key="5">
    <source>
        <dbReference type="SAM" id="MobiDB-lite"/>
    </source>
</evidence>
<evidence type="ECO:0000256" key="1">
    <source>
        <dbReference type="ARBA" id="ARBA00007801"/>
    </source>
</evidence>
<proteinExistence type="inferred from homology"/>
<keyword evidence="3" id="KW-0274">FAD</keyword>
<organism evidence="8 9">
    <name type="scientific">Tuber borchii</name>
    <name type="common">White truffle</name>
    <dbReference type="NCBI Taxonomy" id="42251"/>
    <lineage>
        <taxon>Eukaryota</taxon>
        <taxon>Fungi</taxon>
        <taxon>Dikarya</taxon>
        <taxon>Ascomycota</taxon>
        <taxon>Pezizomycotina</taxon>
        <taxon>Pezizomycetes</taxon>
        <taxon>Pezizales</taxon>
        <taxon>Tuberaceae</taxon>
        <taxon>Tuber</taxon>
    </lineage>
</organism>
<dbReference type="Pfam" id="PF01494">
    <property type="entry name" value="FAD_binding_3"/>
    <property type="match status" value="1"/>
</dbReference>
<gene>
    <name evidence="8" type="ORF">B9Z19DRAFT_1119988</name>
</gene>
<dbReference type="EMBL" id="NESQ01000020">
    <property type="protein sequence ID" value="PUU82887.1"/>
    <property type="molecule type" value="Genomic_DNA"/>
</dbReference>
<dbReference type="SUPFAM" id="SSF51905">
    <property type="entry name" value="FAD/NAD(P)-binding domain"/>
    <property type="match status" value="1"/>
</dbReference>
<dbReference type="Pfam" id="PF07976">
    <property type="entry name" value="Phe_hydrox_dim"/>
    <property type="match status" value="1"/>
</dbReference>
<keyword evidence="2" id="KW-0285">Flavoprotein</keyword>
<evidence type="ECO:0000259" key="7">
    <source>
        <dbReference type="Pfam" id="PF07976"/>
    </source>
</evidence>
<dbReference type="Gene3D" id="3.40.30.20">
    <property type="match status" value="1"/>
</dbReference>
<feature type="region of interest" description="Disordered" evidence="5">
    <location>
        <begin position="151"/>
        <end position="175"/>
    </location>
</feature>
<comment type="caution">
    <text evidence="8">The sequence shown here is derived from an EMBL/GenBank/DDBJ whole genome shotgun (WGS) entry which is preliminary data.</text>
</comment>
<dbReference type="InterPro" id="IPR050641">
    <property type="entry name" value="RIFMO-like"/>
</dbReference>
<evidence type="ECO:0000256" key="2">
    <source>
        <dbReference type="ARBA" id="ARBA00022630"/>
    </source>
</evidence>
<dbReference type="PANTHER" id="PTHR43004:SF20">
    <property type="entry name" value="2-MONOOXYGENASE, PUTATIVE (AFU_ORTHOLOGUE AFUA_1G13660)-RELATED"/>
    <property type="match status" value="1"/>
</dbReference>
<sequence>MEDGRWYQKDIRHHAKLGGKIIAAHLCLTIQQANRIFAPYKLKFASTLSWFAIWKFSERVAASYSYKNRAHLVGDAAHVHSVMGAFGLNASILDASNLAWKLGFCANNQASIPKLLPTYENERRRHAVRIIETSGVYLRFVCNSTLPAVNPKGVGTDPREDELNKPEKPDPAAGEENEDLAFLKRFYAQNGPFLLGVDAAYGNNVLNPPRPTGPHPVVVKSGVRAPNPRVCFSQTKTSYLYDALAGPSKINIIVWGSLQGPIRRHLVAFAKALTDPTSFYNRFGAAERFNIVLVIKDTPLEAAPELAKGSDLAPFREIGTILYDDRAPDEDAHTCYGVDHAKGAAVVVRPDMWTGISVFPNQADKLAEYFAGFLVETESVPIRGNASEEVFVTATSKRA</sequence>
<evidence type="ECO:0000256" key="3">
    <source>
        <dbReference type="ARBA" id="ARBA00022827"/>
    </source>
</evidence>
<feature type="compositionally biased region" description="Basic and acidic residues" evidence="5">
    <location>
        <begin position="157"/>
        <end position="170"/>
    </location>
</feature>
<dbReference type="PANTHER" id="PTHR43004">
    <property type="entry name" value="TRK SYSTEM POTASSIUM UPTAKE PROTEIN"/>
    <property type="match status" value="1"/>
</dbReference>
<dbReference type="Gene3D" id="3.50.50.60">
    <property type="entry name" value="FAD/NAD(P)-binding domain"/>
    <property type="match status" value="1"/>
</dbReference>